<dbReference type="Pfam" id="PF00672">
    <property type="entry name" value="HAMP"/>
    <property type="match status" value="1"/>
</dbReference>
<keyword evidence="4" id="KW-0812">Transmembrane</keyword>
<feature type="domain" description="Methyl-accepting transducer" evidence="5">
    <location>
        <begin position="464"/>
        <end position="693"/>
    </location>
</feature>
<dbReference type="STRING" id="197461.A3843_16615"/>
<dbReference type="Gene3D" id="1.10.287.950">
    <property type="entry name" value="Methyl-accepting chemotaxis protein"/>
    <property type="match status" value="1"/>
</dbReference>
<dbReference type="CDD" id="cd06225">
    <property type="entry name" value="HAMP"/>
    <property type="match status" value="1"/>
</dbReference>
<dbReference type="EMBL" id="LVVZ01000032">
    <property type="protein sequence ID" value="OKL42796.1"/>
    <property type="molecule type" value="Genomic_DNA"/>
</dbReference>
<dbReference type="SMART" id="SM00304">
    <property type="entry name" value="HAMP"/>
    <property type="match status" value="1"/>
</dbReference>
<reference evidence="7 8" key="1">
    <citation type="submission" date="2016-03" db="EMBL/GenBank/DDBJ databases">
        <title>Genome sequence of Nesiotobacter sp. nov., a moderately halophilic alphaproteobacterium isolated from the Yellow Sea, China.</title>
        <authorList>
            <person name="Zhang G."/>
            <person name="Zhang R."/>
        </authorList>
    </citation>
    <scope>NUCLEOTIDE SEQUENCE [LARGE SCALE GENOMIC DNA]</scope>
    <source>
        <strain evidence="7 8">WB1-6</strain>
    </source>
</reference>
<dbReference type="InterPro" id="IPR003660">
    <property type="entry name" value="HAMP_dom"/>
</dbReference>
<evidence type="ECO:0000313" key="8">
    <source>
        <dbReference type="Proteomes" id="UP000185783"/>
    </source>
</evidence>
<evidence type="ECO:0000259" key="6">
    <source>
        <dbReference type="PROSITE" id="PS50885"/>
    </source>
</evidence>
<dbReference type="PRINTS" id="PR00260">
    <property type="entry name" value="CHEMTRNSDUCR"/>
</dbReference>
<keyword evidence="8" id="KW-1185">Reference proteome</keyword>
<dbReference type="PROSITE" id="PS50885">
    <property type="entry name" value="HAMP"/>
    <property type="match status" value="1"/>
</dbReference>
<dbReference type="PANTHER" id="PTHR32089:SF112">
    <property type="entry name" value="LYSOZYME-LIKE PROTEIN-RELATED"/>
    <property type="match status" value="1"/>
</dbReference>
<feature type="transmembrane region" description="Helical" evidence="4">
    <location>
        <begin position="347"/>
        <end position="373"/>
    </location>
</feature>
<sequence length="720" mass="76080">MRSTNDGAFAEGKTAKGFSLRVIIPTIVICLGVLASGSVGYFALREAETGLRHGAEVQLTLTSQNTARQLQRVVTDTQTDLQAMASGATMKQLVAELPLAVELSGDPGEIRDAYHNTSDSPAERAEVMKGADNLYGSKHEGIHGDFFAQWQTGGYADMLFFDLDGLVLYSVTKSGDFLLSVEDKVFETTPVPDLYTAALEAAPGQVLSSEFAAYGPAGGVPSQFVATPVYTEGFGSVELSGVVMLRITHSFFNEILGQPLLIGESAQGYLLDDKGLLLSKPVRAPSAPLLQPFGGLDLSIGDERSGSQTLYTDSKAYQLAPIDLFGQPAVVATEISRAEVSAASSNVLYSILTVAVSVLVLVLGAALAVALYISRPLAHLSSAITRIRAGKLDTRVPGTHRRDEIGDIARNVDAFQDGLRRERQLAADQEADRAQQRETAERLVHLNAAFDNNVTAVIADVNAALRQLESASNQMTSVSEQTASEAQTAAAASDQSLQGLQAVAGATEELTATVQEIDRDLARSNRISEEAGDKALQAQTTINGLETAAGRINEVVSLISDIAEQTNLLALNATIEAARAGEAGKGFAVVASEVKELANQTGKATEEISSQIQAVQSETRAAVGAIHEVIQVIGEMNEVAAAVTSAIEEQAKTTGEISQNIQQVTGGSSEVAQAINKVSDMAVTTGEGVEEVRQAISHLEQRAHRVTELVDGYLRETKAG</sequence>
<dbReference type="RefSeq" id="WP_028481912.1">
    <property type="nucleotide sequence ID" value="NZ_LVVZ01000032.1"/>
</dbReference>
<evidence type="ECO:0000256" key="1">
    <source>
        <dbReference type="ARBA" id="ARBA00023224"/>
    </source>
</evidence>
<dbReference type="Proteomes" id="UP000185783">
    <property type="component" value="Unassembled WGS sequence"/>
</dbReference>
<evidence type="ECO:0000256" key="2">
    <source>
        <dbReference type="ARBA" id="ARBA00029447"/>
    </source>
</evidence>
<evidence type="ECO:0008006" key="9">
    <source>
        <dbReference type="Google" id="ProtNLM"/>
    </source>
</evidence>
<accession>A0A1U7JDG2</accession>
<proteinExistence type="inferred from homology"/>
<keyword evidence="4" id="KW-0472">Membrane</keyword>
<evidence type="ECO:0000313" key="7">
    <source>
        <dbReference type="EMBL" id="OKL42796.1"/>
    </source>
</evidence>
<feature type="transmembrane region" description="Helical" evidence="4">
    <location>
        <begin position="22"/>
        <end position="44"/>
    </location>
</feature>
<feature type="domain" description="HAMP" evidence="6">
    <location>
        <begin position="371"/>
        <end position="424"/>
    </location>
</feature>
<gene>
    <name evidence="7" type="ORF">A3843_16615</name>
</gene>
<dbReference type="PROSITE" id="PS50111">
    <property type="entry name" value="CHEMOTAXIS_TRANSDUC_2"/>
    <property type="match status" value="1"/>
</dbReference>
<organism evidence="7 8">
    <name type="scientific">Pseudovibrio exalbescens</name>
    <dbReference type="NCBI Taxonomy" id="197461"/>
    <lineage>
        <taxon>Bacteria</taxon>
        <taxon>Pseudomonadati</taxon>
        <taxon>Pseudomonadota</taxon>
        <taxon>Alphaproteobacteria</taxon>
        <taxon>Hyphomicrobiales</taxon>
        <taxon>Stappiaceae</taxon>
        <taxon>Pseudovibrio</taxon>
    </lineage>
</organism>
<comment type="caution">
    <text evidence="7">The sequence shown here is derived from an EMBL/GenBank/DDBJ whole genome shotgun (WGS) entry which is preliminary data.</text>
</comment>
<dbReference type="SMART" id="SM00283">
    <property type="entry name" value="MA"/>
    <property type="match status" value="1"/>
</dbReference>
<dbReference type="AlphaFoldDB" id="A0A1U7JDG2"/>
<dbReference type="InterPro" id="IPR004089">
    <property type="entry name" value="MCPsignal_dom"/>
</dbReference>
<dbReference type="Gene3D" id="6.10.340.10">
    <property type="match status" value="1"/>
</dbReference>
<keyword evidence="1 3" id="KW-0807">Transducer</keyword>
<dbReference type="SUPFAM" id="SSF58104">
    <property type="entry name" value="Methyl-accepting chemotaxis protein (MCP) signaling domain"/>
    <property type="match status" value="1"/>
</dbReference>
<name>A0A1U7JDG2_9HYPH</name>
<dbReference type="PANTHER" id="PTHR32089">
    <property type="entry name" value="METHYL-ACCEPTING CHEMOTAXIS PROTEIN MCPB"/>
    <property type="match status" value="1"/>
</dbReference>
<protein>
    <recommendedName>
        <fullName evidence="9">Methyl-accepting chemotaxis protein</fullName>
    </recommendedName>
</protein>
<comment type="similarity">
    <text evidence="2">Belongs to the methyl-accepting chemotaxis (MCP) protein family.</text>
</comment>
<evidence type="ECO:0000259" key="5">
    <source>
        <dbReference type="PROSITE" id="PS50111"/>
    </source>
</evidence>
<dbReference type="GO" id="GO:0016020">
    <property type="term" value="C:membrane"/>
    <property type="evidence" value="ECO:0007669"/>
    <property type="project" value="InterPro"/>
</dbReference>
<keyword evidence="4" id="KW-1133">Transmembrane helix</keyword>
<dbReference type="GO" id="GO:0007165">
    <property type="term" value="P:signal transduction"/>
    <property type="evidence" value="ECO:0007669"/>
    <property type="project" value="UniProtKB-KW"/>
</dbReference>
<dbReference type="InterPro" id="IPR004090">
    <property type="entry name" value="Chemotax_Me-accpt_rcpt"/>
</dbReference>
<evidence type="ECO:0000256" key="3">
    <source>
        <dbReference type="PROSITE-ProRule" id="PRU00284"/>
    </source>
</evidence>
<dbReference type="Pfam" id="PF00015">
    <property type="entry name" value="MCPsignal"/>
    <property type="match status" value="1"/>
</dbReference>
<evidence type="ECO:0000256" key="4">
    <source>
        <dbReference type="SAM" id="Phobius"/>
    </source>
</evidence>
<dbReference type="GO" id="GO:0004888">
    <property type="term" value="F:transmembrane signaling receptor activity"/>
    <property type="evidence" value="ECO:0007669"/>
    <property type="project" value="InterPro"/>
</dbReference>
<dbReference type="GO" id="GO:0006935">
    <property type="term" value="P:chemotaxis"/>
    <property type="evidence" value="ECO:0007669"/>
    <property type="project" value="InterPro"/>
</dbReference>